<reference evidence="3" key="1">
    <citation type="submission" date="2016-11" db="EMBL/GenBank/DDBJ databases">
        <title>Halolamina sediminis sp. nov., an extremely halophilic archaeon isolated from solar salt.</title>
        <authorList>
            <person name="Koh H.-W."/>
            <person name="Rani S."/>
            <person name="Park S.-J."/>
        </authorList>
    </citation>
    <scope>NUCLEOTIDE SEQUENCE [LARGE SCALE GENOMIC DNA]</scope>
    <source>
        <strain evidence="3">Hb3</strain>
    </source>
</reference>
<dbReference type="KEGG" id="hsi:BOX17_01040"/>
<organism evidence="2 3">
    <name type="scientific">Halomonas aestuarii</name>
    <dbReference type="NCBI Taxonomy" id="1897729"/>
    <lineage>
        <taxon>Bacteria</taxon>
        <taxon>Pseudomonadati</taxon>
        <taxon>Pseudomonadota</taxon>
        <taxon>Gammaproteobacteria</taxon>
        <taxon>Oceanospirillales</taxon>
        <taxon>Halomonadaceae</taxon>
        <taxon>Halomonas</taxon>
    </lineage>
</organism>
<name>A0A1J0VC88_9GAMM</name>
<evidence type="ECO:0000256" key="1">
    <source>
        <dbReference type="SAM" id="SignalP"/>
    </source>
</evidence>
<dbReference type="RefSeq" id="WP_071941651.1">
    <property type="nucleotide sequence ID" value="NZ_CP018139.1"/>
</dbReference>
<evidence type="ECO:0000313" key="2">
    <source>
        <dbReference type="EMBL" id="APE29664.1"/>
    </source>
</evidence>
<accession>A0A1J0VC88</accession>
<feature type="chain" id="PRO_5013380402" evidence="1">
    <location>
        <begin position="20"/>
        <end position="130"/>
    </location>
</feature>
<gene>
    <name evidence="2" type="ORF">BOX17_01040</name>
</gene>
<evidence type="ECO:0000313" key="3">
    <source>
        <dbReference type="Proteomes" id="UP000181985"/>
    </source>
</evidence>
<dbReference type="Proteomes" id="UP000181985">
    <property type="component" value="Chromosome"/>
</dbReference>
<dbReference type="OrthoDB" id="9846374at2"/>
<protein>
    <submittedName>
        <fullName evidence="2">Uncharacterized protein</fullName>
    </submittedName>
</protein>
<keyword evidence="3" id="KW-1185">Reference proteome</keyword>
<sequence>MFHLSLFAVLALAVPLVHADDEGVVFTMGAERFVLTPVCAQRVGHALAENDLMHLRFDMPETPQCFGAFQGLLSSHLGERLAVTFRGETLLEADLHTRLGPRNIVLVSRHRRIAFDAARFLGGWPRPDAP</sequence>
<dbReference type="EMBL" id="CP018139">
    <property type="protein sequence ID" value="APE29664.1"/>
    <property type="molecule type" value="Genomic_DNA"/>
</dbReference>
<proteinExistence type="predicted"/>
<feature type="signal peptide" evidence="1">
    <location>
        <begin position="1"/>
        <end position="19"/>
    </location>
</feature>
<dbReference type="AlphaFoldDB" id="A0A1J0VC88"/>
<keyword evidence="1" id="KW-0732">Signal</keyword>